<proteinExistence type="predicted"/>
<dbReference type="EMBL" id="JBHTAR010000011">
    <property type="protein sequence ID" value="MFC7200658.1"/>
    <property type="molecule type" value="Genomic_DNA"/>
</dbReference>
<comment type="caution">
    <text evidence="1">The sequence shown here is derived from an EMBL/GenBank/DDBJ whole genome shotgun (WGS) entry which is preliminary data.</text>
</comment>
<organism evidence="1 2">
    <name type="scientific">Halospeciosus flavus</name>
    <dbReference type="NCBI Taxonomy" id="3032283"/>
    <lineage>
        <taxon>Archaea</taxon>
        <taxon>Methanobacteriati</taxon>
        <taxon>Methanobacteriota</taxon>
        <taxon>Stenosarchaea group</taxon>
        <taxon>Halobacteria</taxon>
        <taxon>Halobacteriales</taxon>
        <taxon>Halobacteriaceae</taxon>
        <taxon>Halospeciosus</taxon>
    </lineage>
</organism>
<sequence length="75" mass="8537">MTTYDGTEVDVEHVKPLSNGGARFDVEHPDGRRWQLDVSRTGESEIVTSWRDGQLVDLDIPDWLDDLLAQLARRS</sequence>
<reference evidence="1 2" key="1">
    <citation type="journal article" date="2019" name="Int. J. Syst. Evol. Microbiol.">
        <title>The Global Catalogue of Microorganisms (GCM) 10K type strain sequencing project: providing services to taxonomists for standard genome sequencing and annotation.</title>
        <authorList>
            <consortium name="The Broad Institute Genomics Platform"/>
            <consortium name="The Broad Institute Genome Sequencing Center for Infectious Disease"/>
            <person name="Wu L."/>
            <person name="Ma J."/>
        </authorList>
    </citation>
    <scope>NUCLEOTIDE SEQUENCE [LARGE SCALE GENOMIC DNA]</scope>
    <source>
        <strain evidence="1 2">XZGYJ-43</strain>
    </source>
</reference>
<dbReference type="RefSeq" id="WP_279527434.1">
    <property type="nucleotide sequence ID" value="NZ_CP122312.1"/>
</dbReference>
<accession>A0ABD5Z676</accession>
<evidence type="ECO:0000313" key="1">
    <source>
        <dbReference type="EMBL" id="MFC7200658.1"/>
    </source>
</evidence>
<name>A0ABD5Z676_9EURY</name>
<keyword evidence="2" id="KW-1185">Reference proteome</keyword>
<dbReference type="AlphaFoldDB" id="A0ABD5Z676"/>
<gene>
    <name evidence="1" type="ORF">ACFQJ9_14750</name>
</gene>
<protein>
    <submittedName>
        <fullName evidence="1">Uncharacterized protein</fullName>
    </submittedName>
</protein>
<evidence type="ECO:0000313" key="2">
    <source>
        <dbReference type="Proteomes" id="UP001596447"/>
    </source>
</evidence>
<dbReference type="Proteomes" id="UP001596447">
    <property type="component" value="Unassembled WGS sequence"/>
</dbReference>